<dbReference type="InterPro" id="IPR010998">
    <property type="entry name" value="Integrase_recombinase_N"/>
</dbReference>
<feature type="domain" description="Core-binding (CB)" evidence="11">
    <location>
        <begin position="32"/>
        <end position="123"/>
    </location>
</feature>
<dbReference type="HAMAP" id="MF_01808">
    <property type="entry name" value="Recomb_XerC_XerD"/>
    <property type="match status" value="1"/>
</dbReference>
<dbReference type="Gene3D" id="1.10.150.130">
    <property type="match status" value="1"/>
</dbReference>
<sequence>MAPICWRFSRACLNGPCAAGCHEAGRVTALSPQVRDALSTWTQQLSALKGASQNTVTAYLRDVTGYLHFLAIHRGGTEGLAGLASLPQGDLRAWMAHERARGLSARSLARALSSVKSFTAWVADRAGADATTVLSARAPRFKRKLPRPLSVQGAQDMIDTVADQGREDWVGARDRAVVTLLYGCGLRISEALGLTGAAHPLPEVLRITGKGNKTRLVPVLPVARAEVADYVRLCPYDLAADAPLFRGVRGGALNARLISAVMEQARMQLGLPATATPHAMRHSFATHLLSAGGDLRAIQELLGHASLSTTQVYTAVDAARLMEVYEKAHPRA</sequence>
<comment type="caution">
    <text evidence="12">The sequence shown here is derived from an EMBL/GenBank/DDBJ whole genome shotgun (WGS) entry which is preliminary data.</text>
</comment>
<keyword evidence="7 9" id="KW-0233">DNA recombination</keyword>
<dbReference type="Gene3D" id="1.10.443.10">
    <property type="entry name" value="Intergrase catalytic core"/>
    <property type="match status" value="1"/>
</dbReference>
<evidence type="ECO:0000256" key="3">
    <source>
        <dbReference type="ARBA" id="ARBA00022618"/>
    </source>
</evidence>
<dbReference type="InterPro" id="IPR004107">
    <property type="entry name" value="Integrase_SAM-like_N"/>
</dbReference>
<comment type="subunit">
    <text evidence="9">Forms a cyclic heterotetrameric complex composed of two molecules of XerC and two molecules of XerD.</text>
</comment>
<evidence type="ECO:0000256" key="1">
    <source>
        <dbReference type="ARBA" id="ARBA00004496"/>
    </source>
</evidence>
<dbReference type="EMBL" id="QWEY01000002">
    <property type="protein sequence ID" value="RGP38450.1"/>
    <property type="molecule type" value="Genomic_DNA"/>
</dbReference>
<reference evidence="12 13" key="1">
    <citation type="submission" date="2018-08" db="EMBL/GenBank/DDBJ databases">
        <title>Flavobacterium tibetense sp. nov., isolated from a wetland YonghuCo on Tibetan Plateau.</title>
        <authorList>
            <person name="Phurbu D."/>
            <person name="Lu H."/>
            <person name="Xing P."/>
        </authorList>
    </citation>
    <scope>NUCLEOTIDE SEQUENCE [LARGE SCALE GENOMIC DNA]</scope>
    <source>
        <strain evidence="12 13">DJC</strain>
    </source>
</reference>
<dbReference type="InterPro" id="IPR023009">
    <property type="entry name" value="Tyrosine_recombinase_XerC/XerD"/>
</dbReference>
<evidence type="ECO:0000256" key="2">
    <source>
        <dbReference type="ARBA" id="ARBA00022490"/>
    </source>
</evidence>
<comment type="subcellular location">
    <subcellularLocation>
        <location evidence="1 9">Cytoplasm</location>
    </subcellularLocation>
</comment>
<evidence type="ECO:0000313" key="13">
    <source>
        <dbReference type="Proteomes" id="UP000284547"/>
    </source>
</evidence>
<dbReference type="Pfam" id="PF02899">
    <property type="entry name" value="Phage_int_SAM_1"/>
    <property type="match status" value="1"/>
</dbReference>
<dbReference type="GO" id="GO:0051301">
    <property type="term" value="P:cell division"/>
    <property type="evidence" value="ECO:0007669"/>
    <property type="project" value="UniProtKB-KW"/>
</dbReference>
<gene>
    <name evidence="9" type="primary">xerC</name>
    <name evidence="12" type="ORF">D1012_06480</name>
</gene>
<dbReference type="GO" id="GO:0007059">
    <property type="term" value="P:chromosome segregation"/>
    <property type="evidence" value="ECO:0007669"/>
    <property type="project" value="UniProtKB-UniRule"/>
</dbReference>
<dbReference type="Pfam" id="PF00589">
    <property type="entry name" value="Phage_integrase"/>
    <property type="match status" value="1"/>
</dbReference>
<evidence type="ECO:0000313" key="12">
    <source>
        <dbReference type="EMBL" id="RGP38450.1"/>
    </source>
</evidence>
<dbReference type="OrthoDB" id="9801717at2"/>
<name>A0A411Z5V0_9RHOB</name>
<evidence type="ECO:0000259" key="11">
    <source>
        <dbReference type="PROSITE" id="PS51900"/>
    </source>
</evidence>
<dbReference type="SUPFAM" id="SSF56349">
    <property type="entry name" value="DNA breaking-rejoining enzymes"/>
    <property type="match status" value="1"/>
</dbReference>
<evidence type="ECO:0000256" key="4">
    <source>
        <dbReference type="ARBA" id="ARBA00022829"/>
    </source>
</evidence>
<feature type="domain" description="Tyr recombinase" evidence="10">
    <location>
        <begin position="144"/>
        <end position="326"/>
    </location>
</feature>
<dbReference type="PROSITE" id="PS51900">
    <property type="entry name" value="CB"/>
    <property type="match status" value="1"/>
</dbReference>
<dbReference type="GO" id="GO:0006313">
    <property type="term" value="P:DNA transposition"/>
    <property type="evidence" value="ECO:0007669"/>
    <property type="project" value="UniProtKB-UniRule"/>
</dbReference>
<dbReference type="InterPro" id="IPR013762">
    <property type="entry name" value="Integrase-like_cat_sf"/>
</dbReference>
<dbReference type="PANTHER" id="PTHR30349:SF90">
    <property type="entry name" value="TYROSINE RECOMBINASE XERD"/>
    <property type="match status" value="1"/>
</dbReference>
<proteinExistence type="inferred from homology"/>
<protein>
    <recommendedName>
        <fullName evidence="9">Tyrosine recombinase XerC</fullName>
    </recommendedName>
</protein>
<evidence type="ECO:0000256" key="5">
    <source>
        <dbReference type="ARBA" id="ARBA00022908"/>
    </source>
</evidence>
<keyword evidence="13" id="KW-1185">Reference proteome</keyword>
<dbReference type="GO" id="GO:0009037">
    <property type="term" value="F:tyrosine-based site-specific recombinase activity"/>
    <property type="evidence" value="ECO:0007669"/>
    <property type="project" value="UniProtKB-UniRule"/>
</dbReference>
<dbReference type="PANTHER" id="PTHR30349">
    <property type="entry name" value="PHAGE INTEGRASE-RELATED"/>
    <property type="match status" value="1"/>
</dbReference>
<keyword evidence="4 9" id="KW-0159">Chromosome partition</keyword>
<dbReference type="InterPro" id="IPR044068">
    <property type="entry name" value="CB"/>
</dbReference>
<dbReference type="InterPro" id="IPR011010">
    <property type="entry name" value="DNA_brk_join_enz"/>
</dbReference>
<keyword evidence="5 9" id="KW-0229">DNA integration</keyword>
<evidence type="ECO:0000256" key="6">
    <source>
        <dbReference type="ARBA" id="ARBA00023125"/>
    </source>
</evidence>
<feature type="active site" evidence="9">
    <location>
        <position position="210"/>
    </location>
</feature>
<keyword evidence="6 9" id="KW-0238">DNA-binding</keyword>
<dbReference type="AlphaFoldDB" id="A0A411Z5V0"/>
<dbReference type="Proteomes" id="UP000284547">
    <property type="component" value="Unassembled WGS sequence"/>
</dbReference>
<feature type="active site" evidence="9">
    <location>
        <position position="187"/>
    </location>
</feature>
<feature type="active site" evidence="9">
    <location>
        <position position="278"/>
    </location>
</feature>
<dbReference type="GO" id="GO:0005737">
    <property type="term" value="C:cytoplasm"/>
    <property type="evidence" value="ECO:0007669"/>
    <property type="project" value="UniProtKB-SubCell"/>
</dbReference>
<comment type="similarity">
    <text evidence="9">Belongs to the 'phage' integrase family. XerC subfamily.</text>
</comment>
<dbReference type="InterPro" id="IPR002104">
    <property type="entry name" value="Integrase_catalytic"/>
</dbReference>
<feature type="active site" evidence="9">
    <location>
        <position position="304"/>
    </location>
</feature>
<evidence type="ECO:0000256" key="9">
    <source>
        <dbReference type="HAMAP-Rule" id="MF_01808"/>
    </source>
</evidence>
<dbReference type="PROSITE" id="PS51898">
    <property type="entry name" value="TYR_RECOMBINASE"/>
    <property type="match status" value="1"/>
</dbReference>
<keyword evidence="8 9" id="KW-0131">Cell cycle</keyword>
<dbReference type="SUPFAM" id="SSF47823">
    <property type="entry name" value="lambda integrase-like, N-terminal domain"/>
    <property type="match status" value="1"/>
</dbReference>
<keyword evidence="3 9" id="KW-0132">Cell division</keyword>
<keyword evidence="2 9" id="KW-0963">Cytoplasm</keyword>
<evidence type="ECO:0000256" key="8">
    <source>
        <dbReference type="ARBA" id="ARBA00023306"/>
    </source>
</evidence>
<comment type="function">
    <text evidence="9">Site-specific tyrosine recombinase, which acts by catalyzing the cutting and rejoining of the recombining DNA molecules. The XerC-XerD complex is essential to convert dimers of the bacterial chromosome into monomers to permit their segregation at cell division. It also contributes to the segregational stability of plasmids.</text>
</comment>
<dbReference type="InterPro" id="IPR050090">
    <property type="entry name" value="Tyrosine_recombinase_XerCD"/>
</dbReference>
<organism evidence="12 13">
    <name type="scientific">Pseudotabrizicola alkalilacus</name>
    <dbReference type="NCBI Taxonomy" id="2305252"/>
    <lineage>
        <taxon>Bacteria</taxon>
        <taxon>Pseudomonadati</taxon>
        <taxon>Pseudomonadota</taxon>
        <taxon>Alphaproteobacteria</taxon>
        <taxon>Rhodobacterales</taxon>
        <taxon>Paracoccaceae</taxon>
        <taxon>Pseudotabrizicola</taxon>
    </lineage>
</organism>
<feature type="active site" evidence="9">
    <location>
        <position position="281"/>
    </location>
</feature>
<accession>A0A411Z5V0</accession>
<evidence type="ECO:0000259" key="10">
    <source>
        <dbReference type="PROSITE" id="PS51898"/>
    </source>
</evidence>
<evidence type="ECO:0000256" key="7">
    <source>
        <dbReference type="ARBA" id="ARBA00023172"/>
    </source>
</evidence>
<feature type="active site" description="O-(3'-phospho-DNA)-tyrosine intermediate" evidence="9">
    <location>
        <position position="313"/>
    </location>
</feature>
<dbReference type="GO" id="GO:0003677">
    <property type="term" value="F:DNA binding"/>
    <property type="evidence" value="ECO:0007669"/>
    <property type="project" value="UniProtKB-UniRule"/>
</dbReference>